<organism evidence="6">
    <name type="scientific">Anaerostipes hadrus</name>
    <dbReference type="NCBI Taxonomy" id="649756"/>
    <lineage>
        <taxon>Bacteria</taxon>
        <taxon>Bacillati</taxon>
        <taxon>Bacillota</taxon>
        <taxon>Clostridia</taxon>
        <taxon>Lachnospirales</taxon>
        <taxon>Lachnospiraceae</taxon>
        <taxon>Anaerostipes</taxon>
    </lineage>
</organism>
<feature type="transmembrane region" description="Helical" evidence="5">
    <location>
        <begin position="12"/>
        <end position="30"/>
    </location>
</feature>
<evidence type="ECO:0000256" key="5">
    <source>
        <dbReference type="SAM" id="Phobius"/>
    </source>
</evidence>
<accession>A0A6N2VKD4</accession>
<keyword evidence="3 5" id="KW-1133">Transmembrane helix</keyword>
<feature type="transmembrane region" description="Helical" evidence="5">
    <location>
        <begin position="353"/>
        <end position="373"/>
    </location>
</feature>
<feature type="transmembrane region" description="Helical" evidence="5">
    <location>
        <begin position="81"/>
        <end position="106"/>
    </location>
</feature>
<sequence length="482" mass="54485">MTSLKKNFIYNVVYQMLLIILPLITAPYIARTLGAEGVGIYSYTYSVAQYFLLFAMLGISNHGNRSIAAVREDDCKLSRTFWSIYSIQAFMYVLAIIAYLIYLFAFNVDNKTIVAIQFIYVVSGALDISWYFFGTEQFKITVTRNMIIKIATVILMFIFVHNPGDLAKYTVIMAGGTFLSQAYLWTYIFRQVDVVKVNWIDIKKHIKEVIILFIPVIAYSIYKLMDKIMLGNMTTYMQVGYYENAGKIINIPMGIITALGTVMLPRMSNMIAKGEMRKSVEYIRISIKLVTVIGSAIAFGLIGISNVLVPVYFGYEYMPCIMLINLLSITVFFISWANVVRTQYLMPLHHDKIYVESMIIGAVANFIINSMLIPKFAGVGAAIGTIVAEFTVMIVQMIGIRKELPIFLFCGKSIPYLVIGVIMQIIVKKYGMIFEISITTLIGQVVVGGVVYCLLCGCYFKLFKDELGTMIISEINKKIKRK</sequence>
<dbReference type="EMBL" id="CACRSX010000057">
    <property type="protein sequence ID" value="VYT30043.1"/>
    <property type="molecule type" value="Genomic_DNA"/>
</dbReference>
<dbReference type="InterPro" id="IPR002797">
    <property type="entry name" value="Polysacc_synth"/>
</dbReference>
<dbReference type="GO" id="GO:0016020">
    <property type="term" value="C:membrane"/>
    <property type="evidence" value="ECO:0007669"/>
    <property type="project" value="UniProtKB-SubCell"/>
</dbReference>
<feature type="transmembrane region" description="Helical" evidence="5">
    <location>
        <begin position="112"/>
        <end position="134"/>
    </location>
</feature>
<feature type="transmembrane region" description="Helical" evidence="5">
    <location>
        <begin position="285"/>
        <end position="309"/>
    </location>
</feature>
<feature type="transmembrane region" description="Helical" evidence="5">
    <location>
        <begin position="245"/>
        <end position="264"/>
    </location>
</feature>
<dbReference type="AlphaFoldDB" id="A0A6N2VKD4"/>
<evidence type="ECO:0000256" key="2">
    <source>
        <dbReference type="ARBA" id="ARBA00022692"/>
    </source>
</evidence>
<dbReference type="RefSeq" id="WP_156724151.1">
    <property type="nucleotide sequence ID" value="NZ_CACRSX010000057.1"/>
</dbReference>
<proteinExistence type="predicted"/>
<keyword evidence="4 5" id="KW-0472">Membrane</keyword>
<feature type="transmembrane region" description="Helical" evidence="5">
    <location>
        <begin position="42"/>
        <end position="60"/>
    </location>
</feature>
<keyword evidence="2 5" id="KW-0812">Transmembrane</keyword>
<reference evidence="6" key="1">
    <citation type="submission" date="2019-11" db="EMBL/GenBank/DDBJ databases">
        <authorList>
            <person name="Feng L."/>
        </authorList>
    </citation>
    <scope>NUCLEOTIDE SEQUENCE</scope>
    <source>
        <strain evidence="6">AhadrusLFYP4</strain>
    </source>
</reference>
<name>A0A6N2VKD4_ANAHA</name>
<evidence type="ECO:0000313" key="6">
    <source>
        <dbReference type="EMBL" id="VYT30043.1"/>
    </source>
</evidence>
<feature type="transmembrane region" description="Helical" evidence="5">
    <location>
        <begin position="209"/>
        <end position="225"/>
    </location>
</feature>
<evidence type="ECO:0000256" key="1">
    <source>
        <dbReference type="ARBA" id="ARBA00004141"/>
    </source>
</evidence>
<dbReference type="PANTHER" id="PTHR43424:SF1">
    <property type="entry name" value="LOCUS PUTATIVE PROTEIN 1-RELATED"/>
    <property type="match status" value="1"/>
</dbReference>
<comment type="subcellular location">
    <subcellularLocation>
        <location evidence="1">Membrane</location>
        <topology evidence="1">Multi-pass membrane protein</topology>
    </subcellularLocation>
</comment>
<feature type="transmembrane region" description="Helical" evidence="5">
    <location>
        <begin position="406"/>
        <end position="427"/>
    </location>
</feature>
<feature type="transmembrane region" description="Helical" evidence="5">
    <location>
        <begin position="321"/>
        <end position="341"/>
    </location>
</feature>
<feature type="transmembrane region" description="Helical" evidence="5">
    <location>
        <begin position="146"/>
        <end position="163"/>
    </location>
</feature>
<feature type="transmembrane region" description="Helical" evidence="5">
    <location>
        <begin position="379"/>
        <end position="399"/>
    </location>
</feature>
<protein>
    <submittedName>
        <fullName evidence="6">O-antigen transporter</fullName>
    </submittedName>
</protein>
<dbReference type="CDD" id="cd13128">
    <property type="entry name" value="MATE_Wzx_like"/>
    <property type="match status" value="1"/>
</dbReference>
<dbReference type="PANTHER" id="PTHR43424">
    <property type="entry name" value="LOCUS PUTATIVE PROTEIN 1-RELATED"/>
    <property type="match status" value="1"/>
</dbReference>
<dbReference type="Pfam" id="PF01943">
    <property type="entry name" value="Polysacc_synt"/>
    <property type="match status" value="1"/>
</dbReference>
<evidence type="ECO:0000256" key="4">
    <source>
        <dbReference type="ARBA" id="ARBA00023136"/>
    </source>
</evidence>
<gene>
    <name evidence="6" type="primary">rfbX_2</name>
    <name evidence="6" type="ORF">AHLFYP4_02434</name>
</gene>
<evidence type="ECO:0000256" key="3">
    <source>
        <dbReference type="ARBA" id="ARBA00022989"/>
    </source>
</evidence>
<dbReference type="InterPro" id="IPR052556">
    <property type="entry name" value="PolySynth_Transporter"/>
</dbReference>
<feature type="transmembrane region" description="Helical" evidence="5">
    <location>
        <begin position="169"/>
        <end position="188"/>
    </location>
</feature>
<feature type="transmembrane region" description="Helical" evidence="5">
    <location>
        <begin position="433"/>
        <end position="460"/>
    </location>
</feature>